<dbReference type="PRINTS" id="PR00420">
    <property type="entry name" value="RNGMNOXGNASE"/>
</dbReference>
<keyword evidence="6" id="KW-1185">Reference proteome</keyword>
<accession>A0A7W7LFG2</accession>
<dbReference type="Gene3D" id="3.30.70.2450">
    <property type="match status" value="1"/>
</dbReference>
<dbReference type="GO" id="GO:0016709">
    <property type="term" value="F:oxidoreductase activity, acting on paired donors, with incorporation or reduction of molecular oxygen, NAD(P)H as one donor, and incorporation of one atom of oxygen"/>
    <property type="evidence" value="ECO:0007669"/>
    <property type="project" value="UniProtKB-ARBA"/>
</dbReference>
<dbReference type="EMBL" id="JACHJG010000010">
    <property type="protein sequence ID" value="MBB4888721.1"/>
    <property type="molecule type" value="Genomic_DNA"/>
</dbReference>
<organism evidence="5 6">
    <name type="scientific">Streptomyces netropsis</name>
    <name type="common">Streptoverticillium netropsis</name>
    <dbReference type="NCBI Taxonomy" id="55404"/>
    <lineage>
        <taxon>Bacteria</taxon>
        <taxon>Bacillati</taxon>
        <taxon>Actinomycetota</taxon>
        <taxon>Actinomycetes</taxon>
        <taxon>Kitasatosporales</taxon>
        <taxon>Streptomycetaceae</taxon>
        <taxon>Streptomyces</taxon>
    </lineage>
</organism>
<dbReference type="InterPro" id="IPR036188">
    <property type="entry name" value="FAD/NAD-bd_sf"/>
</dbReference>
<dbReference type="RefSeq" id="WP_184736517.1">
    <property type="nucleotide sequence ID" value="NZ_BMRW01000003.1"/>
</dbReference>
<dbReference type="PANTHER" id="PTHR43004">
    <property type="entry name" value="TRK SYSTEM POTASSIUM UPTAKE PROTEIN"/>
    <property type="match status" value="1"/>
</dbReference>
<comment type="caution">
    <text evidence="5">The sequence shown here is derived from an EMBL/GenBank/DDBJ whole genome shotgun (WGS) entry which is preliminary data.</text>
</comment>
<evidence type="ECO:0000256" key="1">
    <source>
        <dbReference type="ARBA" id="ARBA00001974"/>
    </source>
</evidence>
<dbReference type="Pfam" id="PF21274">
    <property type="entry name" value="Rng_hyd_C"/>
    <property type="match status" value="1"/>
</dbReference>
<dbReference type="Pfam" id="PF01494">
    <property type="entry name" value="FAD_binding_3"/>
    <property type="match status" value="1"/>
</dbReference>
<keyword evidence="3" id="KW-0274">FAD</keyword>
<sequence>MTSRIDPTADVLVIGAGPTGLLLAGDLAAAGVRVVLLERRARESNLTRAFAVHARTLEMLDARSVAEELLATGVFISSARLFGKARLDLSGLPSRFPGVLMTPQYETERVLEARAVKLGAEIRRGAEVVGLRQDADGVDVDVRTHTAGEPSGDAPDDGGTTTLRARYVVGADGVHSTVRQTLGIPFPGKSVLRSVMLADVRLAAPPRETPAFNSVAEGFSLVLPFGDGWYRIIAWERGSDLPADAPVELDDLRAVTRAAFGTDFGAHDARWTSRFHSDERQVPRYRDGRVFLAGDAAHVHSPAGGMGMNAGMQDAANLGWKLAAVLAGRADDALLDTYQDERHPVGALVLRLSGAILRMALTGSTVVRGLRRGAAVVIQHVPRVTRRPALLVSGLGIRYPAPPGAHPLTGTRAPDLPLVEVPDGPTRLYEALRAGRYVRVLPRGAAPRDPVGEREPDVITVRRTDARQESLLVRPDGYVAWASDDGATGAVPMPTVGAVPLSRV</sequence>
<evidence type="ECO:0000313" key="5">
    <source>
        <dbReference type="EMBL" id="MBB4888721.1"/>
    </source>
</evidence>
<evidence type="ECO:0000256" key="3">
    <source>
        <dbReference type="ARBA" id="ARBA00022827"/>
    </source>
</evidence>
<dbReference type="Gene3D" id="3.40.30.120">
    <property type="match status" value="1"/>
</dbReference>
<keyword evidence="2" id="KW-0285">Flavoprotein</keyword>
<feature type="domain" description="FAD-binding" evidence="4">
    <location>
        <begin position="9"/>
        <end position="351"/>
    </location>
</feature>
<reference evidence="5 6" key="1">
    <citation type="submission" date="2020-08" db="EMBL/GenBank/DDBJ databases">
        <title>Genomic Encyclopedia of Type Strains, Phase III (KMG-III): the genomes of soil and plant-associated and newly described type strains.</title>
        <authorList>
            <person name="Whitman W."/>
        </authorList>
    </citation>
    <scope>NUCLEOTIDE SEQUENCE [LARGE SCALE GENOMIC DNA]</scope>
    <source>
        <strain evidence="5 6">CECT 3265</strain>
    </source>
</reference>
<dbReference type="Proteomes" id="UP000556436">
    <property type="component" value="Unassembled WGS sequence"/>
</dbReference>
<proteinExistence type="predicted"/>
<name>A0A7W7LFG2_STRNE</name>
<dbReference type="InterPro" id="IPR050641">
    <property type="entry name" value="RIFMO-like"/>
</dbReference>
<evidence type="ECO:0000259" key="4">
    <source>
        <dbReference type="Pfam" id="PF01494"/>
    </source>
</evidence>
<dbReference type="SUPFAM" id="SSF51905">
    <property type="entry name" value="FAD/NAD(P)-binding domain"/>
    <property type="match status" value="1"/>
</dbReference>
<dbReference type="AlphaFoldDB" id="A0A7W7LFG2"/>
<protein>
    <submittedName>
        <fullName evidence="5">2-polyprenyl-6-methoxyphenol hydroxylase-like FAD-dependent oxidoreductase</fullName>
    </submittedName>
</protein>
<dbReference type="Gene3D" id="3.50.50.60">
    <property type="entry name" value="FAD/NAD(P)-binding domain"/>
    <property type="match status" value="1"/>
</dbReference>
<comment type="cofactor">
    <cofactor evidence="1">
        <name>FAD</name>
        <dbReference type="ChEBI" id="CHEBI:57692"/>
    </cofactor>
</comment>
<dbReference type="GO" id="GO:0071949">
    <property type="term" value="F:FAD binding"/>
    <property type="evidence" value="ECO:0007669"/>
    <property type="project" value="InterPro"/>
</dbReference>
<evidence type="ECO:0000256" key="2">
    <source>
        <dbReference type="ARBA" id="ARBA00022630"/>
    </source>
</evidence>
<dbReference type="PANTHER" id="PTHR43004:SF19">
    <property type="entry name" value="BINDING MONOOXYGENASE, PUTATIVE (JCVI)-RELATED"/>
    <property type="match status" value="1"/>
</dbReference>
<dbReference type="InterPro" id="IPR002938">
    <property type="entry name" value="FAD-bd"/>
</dbReference>
<evidence type="ECO:0000313" key="6">
    <source>
        <dbReference type="Proteomes" id="UP000556436"/>
    </source>
</evidence>
<gene>
    <name evidence="5" type="ORF">FHS38_004792</name>
</gene>